<dbReference type="EC" id="2.7.10.2" evidence="19"/>
<dbReference type="AlphaFoldDB" id="A0AAD7SUI2"/>
<dbReference type="GO" id="GO:0001726">
    <property type="term" value="C:ruffle"/>
    <property type="evidence" value="ECO:0007669"/>
    <property type="project" value="UniProtKB-SubCell"/>
</dbReference>
<dbReference type="Pfam" id="PF00017">
    <property type="entry name" value="SH2"/>
    <property type="match status" value="1"/>
</dbReference>
<evidence type="ECO:0000259" key="21">
    <source>
        <dbReference type="PROSITE" id="PS50002"/>
    </source>
</evidence>
<keyword evidence="10 18" id="KW-0067">ATP-binding</keyword>
<evidence type="ECO:0000256" key="5">
    <source>
        <dbReference type="ARBA" id="ARBA00022553"/>
    </source>
</evidence>
<feature type="domain" description="SH2" evidence="20">
    <location>
        <begin position="149"/>
        <end position="241"/>
    </location>
</feature>
<dbReference type="GO" id="GO:0005634">
    <property type="term" value="C:nucleus"/>
    <property type="evidence" value="ECO:0007669"/>
    <property type="project" value="UniProtKB-ARBA"/>
</dbReference>
<dbReference type="FunFam" id="1.10.510.10:FF:000399">
    <property type="entry name" value="Tyrosine-protein kinase"/>
    <property type="match status" value="1"/>
</dbReference>
<dbReference type="Proteomes" id="UP001221898">
    <property type="component" value="Unassembled WGS sequence"/>
</dbReference>
<dbReference type="InterPro" id="IPR011009">
    <property type="entry name" value="Kinase-like_dom_sf"/>
</dbReference>
<keyword evidence="4" id="KW-0963">Cytoplasm</keyword>
<dbReference type="InterPro" id="IPR050198">
    <property type="entry name" value="Non-receptor_tyrosine_kinases"/>
</dbReference>
<dbReference type="Gene3D" id="3.30.505.10">
    <property type="entry name" value="SH2 domain"/>
    <property type="match status" value="1"/>
</dbReference>
<evidence type="ECO:0000259" key="20">
    <source>
        <dbReference type="PROSITE" id="PS50001"/>
    </source>
</evidence>
<dbReference type="Pfam" id="PF07714">
    <property type="entry name" value="PK_Tyr_Ser-Thr"/>
    <property type="match status" value="1"/>
</dbReference>
<name>A0AAD7SUI2_9TELE</name>
<dbReference type="SMART" id="SM00326">
    <property type="entry name" value="SH3"/>
    <property type="match status" value="1"/>
</dbReference>
<feature type="binding site" evidence="18">
    <location>
        <position position="294"/>
    </location>
    <ligand>
        <name>ATP</name>
        <dbReference type="ChEBI" id="CHEBI:30616"/>
    </ligand>
</feature>
<comment type="subcellular location">
    <subcellularLocation>
        <location evidence="1">Cell projection</location>
        <location evidence="1">Ruffle</location>
    </subcellularLocation>
    <subcellularLocation>
        <location evidence="2">Cytoplasm</location>
    </subcellularLocation>
</comment>
<dbReference type="SUPFAM" id="SSF56112">
    <property type="entry name" value="Protein kinase-like (PK-like)"/>
    <property type="match status" value="1"/>
</dbReference>
<evidence type="ECO:0000256" key="10">
    <source>
        <dbReference type="ARBA" id="ARBA00022840"/>
    </source>
</evidence>
<dbReference type="PANTHER" id="PTHR24418">
    <property type="entry name" value="TYROSINE-PROTEIN KINASE"/>
    <property type="match status" value="1"/>
</dbReference>
<evidence type="ECO:0000256" key="13">
    <source>
        <dbReference type="ARBA" id="ARBA00023273"/>
    </source>
</evidence>
<comment type="similarity">
    <text evidence="19">Belongs to the protein kinase superfamily. Tyr protein kinase family.</text>
</comment>
<dbReference type="SMART" id="SM00219">
    <property type="entry name" value="TyrKc"/>
    <property type="match status" value="1"/>
</dbReference>
<evidence type="ECO:0000256" key="12">
    <source>
        <dbReference type="ARBA" id="ARBA00023137"/>
    </source>
</evidence>
<evidence type="ECO:0000256" key="16">
    <source>
        <dbReference type="PROSITE-ProRule" id="PRU00191"/>
    </source>
</evidence>
<comment type="catalytic activity">
    <reaction evidence="15 19">
        <text>L-tyrosyl-[protein] + ATP = O-phospho-L-tyrosyl-[protein] + ADP + H(+)</text>
        <dbReference type="Rhea" id="RHEA:10596"/>
        <dbReference type="Rhea" id="RHEA-COMP:10136"/>
        <dbReference type="Rhea" id="RHEA-COMP:20101"/>
        <dbReference type="ChEBI" id="CHEBI:15378"/>
        <dbReference type="ChEBI" id="CHEBI:30616"/>
        <dbReference type="ChEBI" id="CHEBI:46858"/>
        <dbReference type="ChEBI" id="CHEBI:61978"/>
        <dbReference type="ChEBI" id="CHEBI:456216"/>
        <dbReference type="EC" id="2.7.10.2"/>
    </reaction>
</comment>
<dbReference type="PRINTS" id="PR00109">
    <property type="entry name" value="TYRKINASE"/>
</dbReference>
<dbReference type="InterPro" id="IPR001452">
    <property type="entry name" value="SH3_domain"/>
</dbReference>
<dbReference type="GO" id="GO:0005524">
    <property type="term" value="F:ATP binding"/>
    <property type="evidence" value="ECO:0007669"/>
    <property type="project" value="UniProtKB-UniRule"/>
</dbReference>
<protein>
    <recommendedName>
        <fullName evidence="19">Tyrosine-protein kinase</fullName>
        <ecNumber evidence="19">2.7.10.2</ecNumber>
    </recommendedName>
</protein>
<evidence type="ECO:0000313" key="24">
    <source>
        <dbReference type="Proteomes" id="UP001221898"/>
    </source>
</evidence>
<evidence type="ECO:0000256" key="4">
    <source>
        <dbReference type="ARBA" id="ARBA00022490"/>
    </source>
</evidence>
<evidence type="ECO:0000256" key="19">
    <source>
        <dbReference type="RuleBase" id="RU362096"/>
    </source>
</evidence>
<keyword evidence="11 16" id="KW-0727">SH2 domain</keyword>
<keyword evidence="13" id="KW-0966">Cell projection</keyword>
<keyword evidence="24" id="KW-1185">Reference proteome</keyword>
<keyword evidence="12 19" id="KW-0829">Tyrosine-protein kinase</keyword>
<dbReference type="InterPro" id="IPR001245">
    <property type="entry name" value="Ser-Thr/Tyr_kinase_cat_dom"/>
</dbReference>
<dbReference type="FunFam" id="3.30.200.20:FF:000053">
    <property type="entry name" value="Tyrosine-protein kinase"/>
    <property type="match status" value="1"/>
</dbReference>
<evidence type="ECO:0000256" key="2">
    <source>
        <dbReference type="ARBA" id="ARBA00004496"/>
    </source>
</evidence>
<evidence type="ECO:0000256" key="6">
    <source>
        <dbReference type="ARBA" id="ARBA00022679"/>
    </source>
</evidence>
<keyword evidence="6 19" id="KW-0808">Transferase</keyword>
<dbReference type="PRINTS" id="PR00452">
    <property type="entry name" value="SH3DOMAIN"/>
</dbReference>
<dbReference type="EMBL" id="JAINUG010000032">
    <property type="protein sequence ID" value="KAJ8408976.1"/>
    <property type="molecule type" value="Genomic_DNA"/>
</dbReference>
<reference evidence="23" key="1">
    <citation type="journal article" date="2023" name="Science">
        <title>Genome structures resolve the early diversification of teleost fishes.</title>
        <authorList>
            <person name="Parey E."/>
            <person name="Louis A."/>
            <person name="Montfort J."/>
            <person name="Bouchez O."/>
            <person name="Roques C."/>
            <person name="Iampietro C."/>
            <person name="Lluch J."/>
            <person name="Castinel A."/>
            <person name="Donnadieu C."/>
            <person name="Desvignes T."/>
            <person name="Floi Bucao C."/>
            <person name="Jouanno E."/>
            <person name="Wen M."/>
            <person name="Mejri S."/>
            <person name="Dirks R."/>
            <person name="Jansen H."/>
            <person name="Henkel C."/>
            <person name="Chen W.J."/>
            <person name="Zahm M."/>
            <person name="Cabau C."/>
            <person name="Klopp C."/>
            <person name="Thompson A.W."/>
            <person name="Robinson-Rechavi M."/>
            <person name="Braasch I."/>
            <person name="Lecointre G."/>
            <person name="Bobe J."/>
            <person name="Postlethwait J.H."/>
            <person name="Berthelot C."/>
            <person name="Roest Crollius H."/>
            <person name="Guiguen Y."/>
        </authorList>
    </citation>
    <scope>NUCLEOTIDE SEQUENCE</scope>
    <source>
        <strain evidence="23">NC1722</strain>
    </source>
</reference>
<dbReference type="CDD" id="cd11847">
    <property type="entry name" value="SH3_Brk"/>
    <property type="match status" value="1"/>
</dbReference>
<dbReference type="PROSITE" id="PS00107">
    <property type="entry name" value="PROTEIN_KINASE_ATP"/>
    <property type="match status" value="1"/>
</dbReference>
<feature type="domain" description="Protein kinase" evidence="22">
    <location>
        <begin position="266"/>
        <end position="522"/>
    </location>
</feature>
<evidence type="ECO:0000256" key="11">
    <source>
        <dbReference type="ARBA" id="ARBA00022999"/>
    </source>
</evidence>
<keyword evidence="9 19" id="KW-0418">Kinase</keyword>
<dbReference type="GO" id="GO:0004715">
    <property type="term" value="F:non-membrane spanning protein tyrosine kinase activity"/>
    <property type="evidence" value="ECO:0007669"/>
    <property type="project" value="UniProtKB-EC"/>
</dbReference>
<evidence type="ECO:0000256" key="9">
    <source>
        <dbReference type="ARBA" id="ARBA00022777"/>
    </source>
</evidence>
<sequence>MRTGTDITFCPMGQTLRCPCPCLRTLRGRLFGIAKEDTDENGTDEDSVVGGSSKMDGEMNVGSHHRYINHPKPLPPLPVESAIYTALWGFEARDDAELSFQEGDLFNVIDRSGDWWTARKIDRNGCVIATGVVPYNYLARGESVEAQPWYFGKMNRFEASSHLLAPENCDGAFLIRLSEKEDVGYVLSVKAGNKVKHFKIHQDEEWFSVDRIKSFSSLEDLVDHFRTYPLVASVEMLGKACSRKEPKPQDLSYSTVDEWELPKEEFTLGELLGSGHFADVRRGKWKNQINVAIKILKTEALNHKEFQQETQILKKLRHKHLITLFAICSTSSPYYIITELMEKGNLLCFLRGSEANDLDTVCLVDMAAQVADGMAYLESKNSIHRDLAARNILVGENYICKVADFGLARFIKEPFYTSEDKEIPYKWCAPEAISHGRYSNKSDVWSFGILLYEIMTNGGVPYPAYRNAEIYNLITTGYRMPAPPKCTENVYKIMQSCWCHAPDDRPSFSALKVKLENINSYELD</sequence>
<proteinExistence type="inferred from homology"/>
<dbReference type="Gene3D" id="1.10.510.10">
    <property type="entry name" value="Transferase(Phosphotransferase) domain 1"/>
    <property type="match status" value="1"/>
</dbReference>
<dbReference type="Pfam" id="PF14604">
    <property type="entry name" value="SH3_9"/>
    <property type="match status" value="1"/>
</dbReference>
<evidence type="ECO:0000256" key="7">
    <source>
        <dbReference type="ARBA" id="ARBA00022707"/>
    </source>
</evidence>
<keyword evidence="14" id="KW-0449">Lipoprotein</keyword>
<comment type="caution">
    <text evidence="23">The sequence shown here is derived from an EMBL/GenBank/DDBJ whole genome shotgun (WGS) entry which is preliminary data.</text>
</comment>
<dbReference type="GO" id="GO:0005737">
    <property type="term" value="C:cytoplasm"/>
    <property type="evidence" value="ECO:0007669"/>
    <property type="project" value="UniProtKB-SubCell"/>
</dbReference>
<dbReference type="InterPro" id="IPR000719">
    <property type="entry name" value="Prot_kinase_dom"/>
</dbReference>
<evidence type="ECO:0000256" key="1">
    <source>
        <dbReference type="ARBA" id="ARBA00004466"/>
    </source>
</evidence>
<dbReference type="InterPro" id="IPR036028">
    <property type="entry name" value="SH3-like_dom_sf"/>
</dbReference>
<evidence type="ECO:0000313" key="23">
    <source>
        <dbReference type="EMBL" id="KAJ8408976.1"/>
    </source>
</evidence>
<dbReference type="InterPro" id="IPR036860">
    <property type="entry name" value="SH2_dom_sf"/>
</dbReference>
<evidence type="ECO:0000256" key="8">
    <source>
        <dbReference type="ARBA" id="ARBA00022741"/>
    </source>
</evidence>
<dbReference type="InterPro" id="IPR020635">
    <property type="entry name" value="Tyr_kinase_cat_dom"/>
</dbReference>
<dbReference type="InterPro" id="IPR000980">
    <property type="entry name" value="SH2"/>
</dbReference>
<organism evidence="23 24">
    <name type="scientific">Aldrovandia affinis</name>
    <dbReference type="NCBI Taxonomy" id="143900"/>
    <lineage>
        <taxon>Eukaryota</taxon>
        <taxon>Metazoa</taxon>
        <taxon>Chordata</taxon>
        <taxon>Craniata</taxon>
        <taxon>Vertebrata</taxon>
        <taxon>Euteleostomi</taxon>
        <taxon>Actinopterygii</taxon>
        <taxon>Neopterygii</taxon>
        <taxon>Teleostei</taxon>
        <taxon>Notacanthiformes</taxon>
        <taxon>Halosauridae</taxon>
        <taxon>Aldrovandia</taxon>
    </lineage>
</organism>
<evidence type="ECO:0000256" key="14">
    <source>
        <dbReference type="ARBA" id="ARBA00023288"/>
    </source>
</evidence>
<keyword evidence="7" id="KW-0519">Myristate</keyword>
<keyword evidence="3 17" id="KW-0728">SH3 domain</keyword>
<dbReference type="InterPro" id="IPR017441">
    <property type="entry name" value="Protein_kinase_ATP_BS"/>
</dbReference>
<dbReference type="Gene3D" id="2.30.30.40">
    <property type="entry name" value="SH3 Domains"/>
    <property type="match status" value="1"/>
</dbReference>
<evidence type="ECO:0000256" key="17">
    <source>
        <dbReference type="PROSITE-ProRule" id="PRU00192"/>
    </source>
</evidence>
<dbReference type="PROSITE" id="PS50002">
    <property type="entry name" value="SH3"/>
    <property type="match status" value="1"/>
</dbReference>
<dbReference type="SUPFAM" id="SSF55550">
    <property type="entry name" value="SH2 domain"/>
    <property type="match status" value="1"/>
</dbReference>
<gene>
    <name evidence="23" type="ORF">AAFF_G00239970</name>
</gene>
<evidence type="ECO:0000259" key="22">
    <source>
        <dbReference type="PROSITE" id="PS50011"/>
    </source>
</evidence>
<keyword evidence="8 18" id="KW-0547">Nucleotide-binding</keyword>
<dbReference type="FunFam" id="2.30.30.40:FF:000229">
    <property type="entry name" value="Tyrosine-protein kinase"/>
    <property type="match status" value="1"/>
</dbReference>
<dbReference type="PROSITE" id="PS50001">
    <property type="entry name" value="SH2"/>
    <property type="match status" value="1"/>
</dbReference>
<dbReference type="PROSITE" id="PS50011">
    <property type="entry name" value="PROTEIN_KINASE_DOM"/>
    <property type="match status" value="1"/>
</dbReference>
<evidence type="ECO:0000256" key="3">
    <source>
        <dbReference type="ARBA" id="ARBA00022443"/>
    </source>
</evidence>
<evidence type="ECO:0000256" key="15">
    <source>
        <dbReference type="ARBA" id="ARBA00051245"/>
    </source>
</evidence>
<dbReference type="SUPFAM" id="SSF50044">
    <property type="entry name" value="SH3-domain"/>
    <property type="match status" value="1"/>
</dbReference>
<evidence type="ECO:0000256" key="18">
    <source>
        <dbReference type="PROSITE-ProRule" id="PRU10141"/>
    </source>
</evidence>
<feature type="domain" description="SH3" evidence="21">
    <location>
        <begin position="79"/>
        <end position="143"/>
    </location>
</feature>
<keyword evidence="5" id="KW-0597">Phosphoprotein</keyword>
<dbReference type="PRINTS" id="PR00401">
    <property type="entry name" value="SH2DOMAIN"/>
</dbReference>
<dbReference type="SMART" id="SM00252">
    <property type="entry name" value="SH2"/>
    <property type="match status" value="1"/>
</dbReference>
<accession>A0AAD7SUI2</accession>